<dbReference type="InterPro" id="IPR003599">
    <property type="entry name" value="Ig_sub"/>
</dbReference>
<sequence>MEEGSKSRFTKFSKRESLVIFAMSLFLFGLMFVRIEVVHRKAEVMEAKLEKRIQRIEDEMQMKVQTIVKEMLLTEERTTTGHSRVYASMDFQETVESVPGQHLRERRKIAPTAGALSLHQIRQEIDKKFAQVCSTADKLCQTGQQGPKGEKRALGYPGYKGEKGAPGKSGPRGPEGLTGTQGIRGKQGPTGLQGSKGEKGKVGVVGSRGAKGDTGLMGPPGEKGSIGFPGNKGNRGPKGECVVPPKIFVSPESQYLFLNKPATFYCWVQGQSFKKITWRKLEGNLLRDISTTDGILHINNVQRSHAGSYLCTVVTSYGIFQAVTTLGIKASPIFTRKPPPQVFADGHVVWSRSGTALALLPYFQQDGCLSIGNVNEEKAGEYTCRATNQFGISEVTSEVVFTGCTGQSFQSHCQSGWLLIARFSNNDGKNWMKNSGDWWYDQRNAAGTTSNPSVNADMISSSFWQVKGGEFKITRCDDSSHTPLLQTTGNCLGGQTFRSKITSYGDFRNGKVWSSNRCLGSCTVQYGGQYKTTDGFQQAECSGNIQSSNKIGFWCDWGGGDGSVIMIGGGGSGCNRADHGIGITETGAACFVEAGSTETEYDFGYDAVTGTLRSHSYSLNLWIR</sequence>
<dbReference type="EMBL" id="CALNXI010002681">
    <property type="protein sequence ID" value="CAH3189941.1"/>
    <property type="molecule type" value="Genomic_DNA"/>
</dbReference>
<evidence type="ECO:0000256" key="3">
    <source>
        <dbReference type="SAM" id="Phobius"/>
    </source>
</evidence>
<keyword evidence="1" id="KW-0175">Coiled coil</keyword>
<accession>A0ABN8SGY4</accession>
<evidence type="ECO:0000256" key="1">
    <source>
        <dbReference type="SAM" id="Coils"/>
    </source>
</evidence>
<feature type="transmembrane region" description="Helical" evidence="3">
    <location>
        <begin position="18"/>
        <end position="35"/>
    </location>
</feature>
<evidence type="ECO:0000313" key="6">
    <source>
        <dbReference type="Proteomes" id="UP001159427"/>
    </source>
</evidence>
<feature type="coiled-coil region" evidence="1">
    <location>
        <begin position="39"/>
        <end position="66"/>
    </location>
</feature>
<dbReference type="InterPro" id="IPR008160">
    <property type="entry name" value="Collagen"/>
</dbReference>
<dbReference type="Proteomes" id="UP001159427">
    <property type="component" value="Unassembled WGS sequence"/>
</dbReference>
<dbReference type="InterPro" id="IPR003598">
    <property type="entry name" value="Ig_sub2"/>
</dbReference>
<keyword evidence="6" id="KW-1185">Reference proteome</keyword>
<dbReference type="Pfam" id="PF01391">
    <property type="entry name" value="Collagen"/>
    <property type="match status" value="1"/>
</dbReference>
<dbReference type="PANTHER" id="PTHR24637">
    <property type="entry name" value="COLLAGEN"/>
    <property type="match status" value="1"/>
</dbReference>
<feature type="domain" description="Ig-like" evidence="4">
    <location>
        <begin position="348"/>
        <end position="402"/>
    </location>
</feature>
<protein>
    <recommendedName>
        <fullName evidence="4">Ig-like domain-containing protein</fullName>
    </recommendedName>
</protein>
<feature type="domain" description="Ig-like" evidence="4">
    <location>
        <begin position="245"/>
        <end position="313"/>
    </location>
</feature>
<keyword evidence="3" id="KW-0472">Membrane</keyword>
<proteinExistence type="predicted"/>
<dbReference type="CDD" id="cd00096">
    <property type="entry name" value="Ig"/>
    <property type="match status" value="1"/>
</dbReference>
<reference evidence="5 6" key="1">
    <citation type="submission" date="2022-05" db="EMBL/GenBank/DDBJ databases">
        <authorList>
            <consortium name="Genoscope - CEA"/>
            <person name="William W."/>
        </authorList>
    </citation>
    <scope>NUCLEOTIDE SEQUENCE [LARGE SCALE GENOMIC DNA]</scope>
</reference>
<organism evidence="5 6">
    <name type="scientific">Porites evermanni</name>
    <dbReference type="NCBI Taxonomy" id="104178"/>
    <lineage>
        <taxon>Eukaryota</taxon>
        <taxon>Metazoa</taxon>
        <taxon>Cnidaria</taxon>
        <taxon>Anthozoa</taxon>
        <taxon>Hexacorallia</taxon>
        <taxon>Scleractinia</taxon>
        <taxon>Fungiina</taxon>
        <taxon>Poritidae</taxon>
        <taxon>Porites</taxon>
    </lineage>
</organism>
<dbReference type="Pfam" id="PF13927">
    <property type="entry name" value="Ig_3"/>
    <property type="match status" value="1"/>
</dbReference>
<evidence type="ECO:0000259" key="4">
    <source>
        <dbReference type="PROSITE" id="PS50835"/>
    </source>
</evidence>
<evidence type="ECO:0000313" key="5">
    <source>
        <dbReference type="EMBL" id="CAH3189941.1"/>
    </source>
</evidence>
<dbReference type="SMART" id="SM00408">
    <property type="entry name" value="IGc2"/>
    <property type="match status" value="2"/>
</dbReference>
<comment type="caution">
    <text evidence="5">The sequence shown here is derived from an EMBL/GenBank/DDBJ whole genome shotgun (WGS) entry which is preliminary data.</text>
</comment>
<dbReference type="SMART" id="SM00409">
    <property type="entry name" value="IG"/>
    <property type="match status" value="2"/>
</dbReference>
<feature type="region of interest" description="Disordered" evidence="2">
    <location>
        <begin position="141"/>
        <end position="237"/>
    </location>
</feature>
<dbReference type="InterPro" id="IPR013783">
    <property type="entry name" value="Ig-like_fold"/>
</dbReference>
<dbReference type="InterPro" id="IPR036179">
    <property type="entry name" value="Ig-like_dom_sf"/>
</dbReference>
<dbReference type="SUPFAM" id="SSF48726">
    <property type="entry name" value="Immunoglobulin"/>
    <property type="match status" value="2"/>
</dbReference>
<evidence type="ECO:0000256" key="2">
    <source>
        <dbReference type="SAM" id="MobiDB-lite"/>
    </source>
</evidence>
<keyword evidence="3" id="KW-0812">Transmembrane</keyword>
<dbReference type="PROSITE" id="PS50835">
    <property type="entry name" value="IG_LIKE"/>
    <property type="match status" value="2"/>
</dbReference>
<dbReference type="Gene3D" id="2.60.40.10">
    <property type="entry name" value="Immunoglobulins"/>
    <property type="match status" value="2"/>
</dbReference>
<dbReference type="InterPro" id="IPR007110">
    <property type="entry name" value="Ig-like_dom"/>
</dbReference>
<gene>
    <name evidence="5" type="ORF">PEVE_00019920</name>
</gene>
<name>A0ABN8SGY4_9CNID</name>
<keyword evidence="3" id="KW-1133">Transmembrane helix</keyword>